<accession>A0A833PDN9</accession>
<evidence type="ECO:0000313" key="1">
    <source>
        <dbReference type="EMBL" id="KAF1022220.1"/>
    </source>
</evidence>
<protein>
    <recommendedName>
        <fullName evidence="3">SMI1/KNR4 family protein</fullName>
    </recommendedName>
</protein>
<gene>
    <name evidence="1" type="ORF">GAK29_03240</name>
</gene>
<organism evidence="1 2">
    <name type="scientific">Acinetobacter bereziniae</name>
    <name type="common">Acinetobacter genomosp. 10</name>
    <dbReference type="NCBI Taxonomy" id="106648"/>
    <lineage>
        <taxon>Bacteria</taxon>
        <taxon>Pseudomonadati</taxon>
        <taxon>Pseudomonadota</taxon>
        <taxon>Gammaproteobacteria</taxon>
        <taxon>Moraxellales</taxon>
        <taxon>Moraxellaceae</taxon>
        <taxon>Acinetobacter</taxon>
    </lineage>
</organism>
<reference evidence="2" key="1">
    <citation type="journal article" date="2020" name="MBio">
        <title>Horizontal gene transfer to a defensive symbiont with a reduced genome amongst a multipartite beetle microbiome.</title>
        <authorList>
            <person name="Waterworth S.C."/>
            <person name="Florez L.V."/>
            <person name="Rees E.R."/>
            <person name="Hertweck C."/>
            <person name="Kaltenpoth M."/>
            <person name="Kwan J.C."/>
        </authorList>
    </citation>
    <scope>NUCLEOTIDE SEQUENCE [LARGE SCALE GENOMIC DNA]</scope>
</reference>
<evidence type="ECO:0008006" key="3">
    <source>
        <dbReference type="Google" id="ProtNLM"/>
    </source>
</evidence>
<name>A0A833PDN9_ACIBZ</name>
<sequence length="171" mass="20188">MFEVKNDLDDLFKRLNPRHQVIGSLKASFDDAIYMKFLKLCTDTEITPDIHLFGYENALKENQYLAQHFASLSRQVWMIGCTGQGDAWFLDQQSLELLFYDHNLGFADDLNRQSFQSMNIRFFQFLQFALLLQELEEYGDLSSTDDEFTQFQYAVMQIESKLFSSYPFNYQ</sequence>
<dbReference type="Proteomes" id="UP000490535">
    <property type="component" value="Unassembled WGS sequence"/>
</dbReference>
<evidence type="ECO:0000313" key="2">
    <source>
        <dbReference type="Proteomes" id="UP000490535"/>
    </source>
</evidence>
<dbReference type="EMBL" id="WNDP01000096">
    <property type="protein sequence ID" value="KAF1022220.1"/>
    <property type="molecule type" value="Genomic_DNA"/>
</dbReference>
<proteinExistence type="predicted"/>
<comment type="caution">
    <text evidence="1">The sequence shown here is derived from an EMBL/GenBank/DDBJ whole genome shotgun (WGS) entry which is preliminary data.</text>
</comment>
<dbReference type="AlphaFoldDB" id="A0A833PDN9"/>